<dbReference type="Pfam" id="PF11961">
    <property type="entry name" value="DUF3475"/>
    <property type="match status" value="1"/>
</dbReference>
<keyword evidence="4" id="KW-1185">Reference proteome</keyword>
<comment type="caution">
    <text evidence="3">The sequence shown here is derived from an EMBL/GenBank/DDBJ whole genome shotgun (WGS) entry which is preliminary data.</text>
</comment>
<dbReference type="PANTHER" id="PTHR31371">
    <property type="entry name" value="BNAC09G50660D PROTEIN"/>
    <property type="match status" value="1"/>
</dbReference>
<proteinExistence type="predicted"/>
<dbReference type="Proteomes" id="UP001058974">
    <property type="component" value="Chromosome 3"/>
</dbReference>
<dbReference type="Gramene" id="Psat3g136640.1">
    <property type="protein sequence ID" value="Psat3g136640.1.cds1"/>
    <property type="gene ID" value="Psat3g136640"/>
</dbReference>
<feature type="domain" description="DUF668" evidence="1">
    <location>
        <begin position="345"/>
        <end position="445"/>
    </location>
</feature>
<gene>
    <name evidence="3" type="ORF">KIW84_034408</name>
</gene>
<organism evidence="3 4">
    <name type="scientific">Pisum sativum</name>
    <name type="common">Garden pea</name>
    <name type="synonym">Lathyrus oleraceus</name>
    <dbReference type="NCBI Taxonomy" id="3888"/>
    <lineage>
        <taxon>Eukaryota</taxon>
        <taxon>Viridiplantae</taxon>
        <taxon>Streptophyta</taxon>
        <taxon>Embryophyta</taxon>
        <taxon>Tracheophyta</taxon>
        <taxon>Spermatophyta</taxon>
        <taxon>Magnoliopsida</taxon>
        <taxon>eudicotyledons</taxon>
        <taxon>Gunneridae</taxon>
        <taxon>Pentapetalae</taxon>
        <taxon>rosids</taxon>
        <taxon>fabids</taxon>
        <taxon>Fabales</taxon>
        <taxon>Fabaceae</taxon>
        <taxon>Papilionoideae</taxon>
        <taxon>50 kb inversion clade</taxon>
        <taxon>NPAAA clade</taxon>
        <taxon>Hologalegina</taxon>
        <taxon>IRL clade</taxon>
        <taxon>Fabeae</taxon>
        <taxon>Lathyrus</taxon>
    </lineage>
</organism>
<evidence type="ECO:0000259" key="1">
    <source>
        <dbReference type="Pfam" id="PF05003"/>
    </source>
</evidence>
<evidence type="ECO:0000259" key="2">
    <source>
        <dbReference type="Pfam" id="PF11961"/>
    </source>
</evidence>
<dbReference type="EMBL" id="JAMSHJ010000003">
    <property type="protein sequence ID" value="KAI5429809.1"/>
    <property type="molecule type" value="Genomic_DNA"/>
</dbReference>
<dbReference type="Pfam" id="PF05003">
    <property type="entry name" value="DUF668"/>
    <property type="match status" value="1"/>
</dbReference>
<sequence>MACCQGSTLCFTFLHIEESSPLDTLGILSFDAVKTMCRLISLYKSLTDVEIHKLRRHVIKSKGVAHLNSLDECFLLNLACAERLEDLNLAAAAVSRLGSRCSNKTLTNFDAVYADMKNGAVDLKKIEFGTKNVEKVVDKMEKLVSATRNLLNSMESLSEMEVSEKKMQRWRTMRVNNGLKVKVECFNDRIIYHRRQVEYYKQVSLWNLTFDKVAGLMAQIICIVYARISFIFGSLITGCNINNNNNNNNNGVNKVKGVFRLKLDNRCCRIEHIELYKINLCIFDKDEETLKKKTKKHLGYVLKSNKMGVIHFHTHSPVVEKESSVGVGNVATKNNIVFRLAPASTVGGVGLSQRYANVILFAERIVHAAAAIGDDARKLLYEMLPEGLQMKLRGKLRAKWLKWEEGVDSLVGEDEGGKSKAMERWRDTAEEVMEWLAPLAHDTLKWQAERNLEKLKFETKPTVLLLQTLHYSNLEKVDEAIVDVLVGLSCIYWCQKEW</sequence>
<dbReference type="InterPro" id="IPR007700">
    <property type="entry name" value="DUF668"/>
</dbReference>
<dbReference type="Gramene" id="PSAT_LOCUS12044_t1">
    <property type="protein sequence ID" value="CAL5192134.1"/>
    <property type="gene ID" value="PSAT_LOCUS12044"/>
</dbReference>
<dbReference type="InterPro" id="IPR021864">
    <property type="entry name" value="DUF3475"/>
</dbReference>
<protein>
    <submittedName>
        <fullName evidence="3">Uncharacterized protein</fullName>
    </submittedName>
</protein>
<name>A0A9D4XZA3_PEA</name>
<feature type="domain" description="DUF3475" evidence="2">
    <location>
        <begin position="27"/>
        <end position="82"/>
    </location>
</feature>
<dbReference type="AlphaFoldDB" id="A0A9D4XZA3"/>
<accession>A0A9D4XZA3</accession>
<evidence type="ECO:0000313" key="4">
    <source>
        <dbReference type="Proteomes" id="UP001058974"/>
    </source>
</evidence>
<dbReference type="Gramene" id="Psat03G0440800-T1">
    <property type="protein sequence ID" value="KAI5429809.1"/>
    <property type="gene ID" value="KIW84_034408"/>
</dbReference>
<reference evidence="3 4" key="1">
    <citation type="journal article" date="2022" name="Nat. Genet.">
        <title>Improved pea reference genome and pan-genome highlight genomic features and evolutionary characteristics.</title>
        <authorList>
            <person name="Yang T."/>
            <person name="Liu R."/>
            <person name="Luo Y."/>
            <person name="Hu S."/>
            <person name="Wang D."/>
            <person name="Wang C."/>
            <person name="Pandey M.K."/>
            <person name="Ge S."/>
            <person name="Xu Q."/>
            <person name="Li N."/>
            <person name="Li G."/>
            <person name="Huang Y."/>
            <person name="Saxena R.K."/>
            <person name="Ji Y."/>
            <person name="Li M."/>
            <person name="Yan X."/>
            <person name="He Y."/>
            <person name="Liu Y."/>
            <person name="Wang X."/>
            <person name="Xiang C."/>
            <person name="Varshney R.K."/>
            <person name="Ding H."/>
            <person name="Gao S."/>
            <person name="Zong X."/>
        </authorList>
    </citation>
    <scope>NUCLEOTIDE SEQUENCE [LARGE SCALE GENOMIC DNA]</scope>
    <source>
        <strain evidence="3 4">cv. Zhongwan 6</strain>
    </source>
</reference>
<evidence type="ECO:0000313" key="3">
    <source>
        <dbReference type="EMBL" id="KAI5429809.1"/>
    </source>
</evidence>
<dbReference type="PANTHER" id="PTHR31371:SF12">
    <property type="entry name" value="AVR9_CF-9 RAPIDLY ELICITED PROTEIN"/>
    <property type="match status" value="1"/>
</dbReference>
<dbReference type="GO" id="GO:0045927">
    <property type="term" value="P:positive regulation of growth"/>
    <property type="evidence" value="ECO:0007669"/>
    <property type="project" value="InterPro"/>
</dbReference>